<dbReference type="RefSeq" id="WP_048267071.1">
    <property type="nucleotide sequence ID" value="NZ_KQ087967.1"/>
</dbReference>
<dbReference type="Proteomes" id="UP000255460">
    <property type="component" value="Unassembled WGS sequence"/>
</dbReference>
<evidence type="ECO:0000313" key="2">
    <source>
        <dbReference type="Proteomes" id="UP000255460"/>
    </source>
</evidence>
<evidence type="ECO:0000313" key="1">
    <source>
        <dbReference type="EMBL" id="STK04373.1"/>
    </source>
</evidence>
<protein>
    <submittedName>
        <fullName evidence="1">Uncharacterized protein</fullName>
    </submittedName>
</protein>
<organism evidence="1 2">
    <name type="scientific">Escherichia coli</name>
    <dbReference type="NCBI Taxonomy" id="562"/>
    <lineage>
        <taxon>Bacteria</taxon>
        <taxon>Pseudomonadati</taxon>
        <taxon>Pseudomonadota</taxon>
        <taxon>Gammaproteobacteria</taxon>
        <taxon>Enterobacterales</taxon>
        <taxon>Enterobacteriaceae</taxon>
        <taxon>Escherichia</taxon>
    </lineage>
</organism>
<dbReference type="AlphaFoldDB" id="A0A0J2DRU0"/>
<gene>
    <name evidence="1" type="ORF">NCTC10418_07609</name>
</gene>
<proteinExistence type="predicted"/>
<accession>A0A0J2DRU0</accession>
<reference evidence="1 2" key="1">
    <citation type="submission" date="2018-06" db="EMBL/GenBank/DDBJ databases">
        <authorList>
            <consortium name="Pathogen Informatics"/>
            <person name="Doyle S."/>
        </authorList>
    </citation>
    <scope>NUCLEOTIDE SEQUENCE [LARGE SCALE GENOMIC DNA]</scope>
    <source>
        <strain evidence="1 2">NCTC10418</strain>
    </source>
</reference>
<sequence>MSQAKANLKKLRQLRHIPSKKKTTYFYYVKKALSSPWLYRERPEYKTELQLTHDTLLVIYGLAKSGLINRSTESLNNEIAVIRKAINTGRFR</sequence>
<dbReference type="EMBL" id="UFZQ01000002">
    <property type="protein sequence ID" value="STK04373.1"/>
    <property type="molecule type" value="Genomic_DNA"/>
</dbReference>
<name>A0A0J2DRU0_ECOLX</name>